<evidence type="ECO:0000256" key="11">
    <source>
        <dbReference type="SAM" id="MobiDB-lite"/>
    </source>
</evidence>
<dbReference type="OMA" id="NCMVFAN"/>
<protein>
    <recommendedName>
        <fullName evidence="10">tRNA (guanine(37)-N1)-methyltransferase</fullName>
        <ecNumber evidence="10">2.1.1.228</ecNumber>
    </recommendedName>
    <alternativeName>
        <fullName evidence="10">M1G-methyltransferase</fullName>
    </alternativeName>
    <alternativeName>
        <fullName evidence="10">tRNA [GM37] methyltransferase</fullName>
    </alternativeName>
    <alternativeName>
        <fullName evidence="10">tRNA methyltransferase 5 homolog</fullName>
    </alternativeName>
</protein>
<evidence type="ECO:0000256" key="3">
    <source>
        <dbReference type="ARBA" id="ARBA00022603"/>
    </source>
</evidence>
<dbReference type="Pfam" id="PF25133">
    <property type="entry name" value="TYW2_N_2"/>
    <property type="match status" value="1"/>
</dbReference>
<dbReference type="InterPro" id="IPR029063">
    <property type="entry name" value="SAM-dependent_MTases_sf"/>
</dbReference>
<dbReference type="GO" id="GO:0070901">
    <property type="term" value="P:mitochondrial tRNA methylation"/>
    <property type="evidence" value="ECO:0007669"/>
    <property type="project" value="UniProtKB-ARBA"/>
</dbReference>
<dbReference type="GO" id="GO:0005759">
    <property type="term" value="C:mitochondrial matrix"/>
    <property type="evidence" value="ECO:0007669"/>
    <property type="project" value="UniProtKB-SubCell"/>
</dbReference>
<feature type="binding site" evidence="10">
    <location>
        <begin position="299"/>
        <end position="300"/>
    </location>
    <ligand>
        <name>S-adenosyl-L-methionine</name>
        <dbReference type="ChEBI" id="CHEBI:59789"/>
    </ligand>
</feature>
<dbReference type="Gene3D" id="3.30.300.110">
    <property type="entry name" value="Met-10+ protein-like domains"/>
    <property type="match status" value="1"/>
</dbReference>
<dbReference type="PROSITE" id="PS51684">
    <property type="entry name" value="SAM_MT_TRM5_TYW2"/>
    <property type="match status" value="1"/>
</dbReference>
<reference evidence="14" key="1">
    <citation type="journal article" date="2014" name="Nucleic Acids Res.">
        <title>The evolutionary dynamics of variant antigen genes in Babesia reveal a history of genomic innovation underlying host-parasite interaction.</title>
        <authorList>
            <person name="Jackson A.P."/>
            <person name="Otto T.D."/>
            <person name="Darby A."/>
            <person name="Ramaprasad A."/>
            <person name="Xia D."/>
            <person name="Echaide I.E."/>
            <person name="Farber M."/>
            <person name="Gahlot S."/>
            <person name="Gamble J."/>
            <person name="Gupta D."/>
            <person name="Gupta Y."/>
            <person name="Jackson L."/>
            <person name="Malandrin L."/>
            <person name="Malas T.B."/>
            <person name="Moussa E."/>
            <person name="Nair M."/>
            <person name="Reid A.J."/>
            <person name="Sanders M."/>
            <person name="Sharma J."/>
            <person name="Tracey A."/>
            <person name="Quail M.A."/>
            <person name="Weir W."/>
            <person name="Wastling J.M."/>
            <person name="Hall N."/>
            <person name="Willadsen P."/>
            <person name="Lingelbach K."/>
            <person name="Shiels B."/>
            <person name="Tait A."/>
            <person name="Berriman M."/>
            <person name="Allred D.R."/>
            <person name="Pain A."/>
        </authorList>
    </citation>
    <scope>NUCLEOTIDE SEQUENCE [LARGE SCALE GENOMIC DNA]</scope>
    <source>
        <strain evidence="14">Bond</strain>
    </source>
</reference>
<dbReference type="KEGG" id="bbig:BBBOND_0302560"/>
<evidence type="ECO:0000256" key="6">
    <source>
        <dbReference type="ARBA" id="ARBA00022694"/>
    </source>
</evidence>
<evidence type="ECO:0000313" key="14">
    <source>
        <dbReference type="Proteomes" id="UP000033188"/>
    </source>
</evidence>
<comment type="similarity">
    <text evidence="10">Belongs to the TRM5 / TYW2 family.</text>
</comment>
<dbReference type="PANTHER" id="PTHR23245">
    <property type="entry name" value="TRNA METHYLTRANSFERASE"/>
    <property type="match status" value="1"/>
</dbReference>
<keyword evidence="6 10" id="KW-0819">tRNA processing</keyword>
<dbReference type="GO" id="GO:0052906">
    <property type="term" value="F:tRNA (guanine(37)-N1)-methyltransferase activity"/>
    <property type="evidence" value="ECO:0007669"/>
    <property type="project" value="UniProtKB-UniRule"/>
</dbReference>
<gene>
    <name evidence="13" type="ORF">BBBOND_0302560</name>
</gene>
<dbReference type="FunFam" id="3.30.300.110:FF:000001">
    <property type="entry name" value="tRNA (guanine(37)-N1)-methyltransferase"/>
    <property type="match status" value="1"/>
</dbReference>
<evidence type="ECO:0000256" key="10">
    <source>
        <dbReference type="HAMAP-Rule" id="MF_03152"/>
    </source>
</evidence>
<name>A0A061D8S2_BABBI</name>
<dbReference type="HAMAP" id="MF_03152">
    <property type="entry name" value="TRM5"/>
    <property type="match status" value="1"/>
</dbReference>
<proteinExistence type="inferred from homology"/>
<organism evidence="13 14">
    <name type="scientific">Babesia bigemina</name>
    <dbReference type="NCBI Taxonomy" id="5866"/>
    <lineage>
        <taxon>Eukaryota</taxon>
        <taxon>Sar</taxon>
        <taxon>Alveolata</taxon>
        <taxon>Apicomplexa</taxon>
        <taxon>Aconoidasida</taxon>
        <taxon>Piroplasmida</taxon>
        <taxon>Babesiidae</taxon>
        <taxon>Babesia</taxon>
    </lineage>
</organism>
<evidence type="ECO:0000256" key="1">
    <source>
        <dbReference type="ARBA" id="ARBA00009775"/>
    </source>
</evidence>
<dbReference type="VEuPathDB" id="PiroplasmaDB:BBBOND_0302560"/>
<comment type="catalytic activity">
    <reaction evidence="9 10">
        <text>guanosine(37) in tRNA + S-adenosyl-L-methionine = N(1)-methylguanosine(37) in tRNA + S-adenosyl-L-homocysteine + H(+)</text>
        <dbReference type="Rhea" id="RHEA:36899"/>
        <dbReference type="Rhea" id="RHEA-COMP:10145"/>
        <dbReference type="Rhea" id="RHEA-COMP:10147"/>
        <dbReference type="ChEBI" id="CHEBI:15378"/>
        <dbReference type="ChEBI" id="CHEBI:57856"/>
        <dbReference type="ChEBI" id="CHEBI:59789"/>
        <dbReference type="ChEBI" id="CHEBI:73542"/>
        <dbReference type="ChEBI" id="CHEBI:74269"/>
        <dbReference type="EC" id="2.1.1.228"/>
    </reaction>
</comment>
<dbReference type="InterPro" id="IPR056743">
    <property type="entry name" value="TRM5-TYW2-like_MTfase"/>
</dbReference>
<dbReference type="GO" id="GO:0002939">
    <property type="term" value="P:tRNA N1-guanine methylation"/>
    <property type="evidence" value="ECO:0007669"/>
    <property type="project" value="TreeGrafter"/>
</dbReference>
<comment type="function">
    <text evidence="10">Specifically methylates the N1 position of guanosine-37 in various cytoplasmic and mitochondrial tRNAs. Methylation is not dependent on the nature of the nucleoside 5' of the target nucleoside. This is the first step in the biosynthesis of wybutosine (yW), a modified base adjacent to the anticodon of tRNAs and required for accurate decoding.</text>
</comment>
<evidence type="ECO:0000313" key="13">
    <source>
        <dbReference type="EMBL" id="CDR96352.1"/>
    </source>
</evidence>
<evidence type="ECO:0000256" key="9">
    <source>
        <dbReference type="ARBA" id="ARBA00047783"/>
    </source>
</evidence>
<comment type="subunit">
    <text evidence="10">Monomer.</text>
</comment>
<sequence length="425" mass="49109">MEADGRLMKRRRHDIHSSASTTSESRRVESVEDLENYVTEEDCVFVAIKTEHHTKFAEKGFFRALAKNHKKILATTRWGDYEIPDDARRYVLRGWDSLDSDLQDMIKAEAVAYHNFTSLRKYADMSIDECLRLLGDSHGVMVSFETVGHIAHLNLPAERLWAKKIIAKILLDKHKHIKTVVNKVREVDNEFRTMELELLGGVDDLVAVQHENTYRFKVDFRNVYWNSRLIQERERISDTFHMGDVLVDMFAGVGPFAMYAAGKGCLVFANDLNPVGARFIGINAALNNFTHLVHPYNLDARDFAKTVVEYGILDRDVSSVKDHTLQPESKIHFVMNLPKDAIEFMDVFRGIARHIPAERLRTCMVHCYCFSDSDNVELDINQRMENVLRYNVEHKKITRVRDVSPKKHMYCIEFNAPNELLCSDQ</sequence>
<dbReference type="EMBL" id="LK391709">
    <property type="protein sequence ID" value="CDR96352.1"/>
    <property type="molecule type" value="Genomic_DNA"/>
</dbReference>
<comment type="similarity">
    <text evidence="1">Belongs to the class I-like SAM-binding methyltransferase superfamily. TRM5/TYW2 family.</text>
</comment>
<dbReference type="OrthoDB" id="408788at2759"/>
<keyword evidence="14" id="KW-1185">Reference proteome</keyword>
<comment type="subcellular location">
    <subcellularLocation>
        <location evidence="10">Mitochondrion matrix</location>
    </subcellularLocation>
    <subcellularLocation>
        <location evidence="10">Nucleus</location>
    </subcellularLocation>
    <subcellularLocation>
        <location evidence="10">Cytoplasm</location>
    </subcellularLocation>
    <text evidence="10">Predominantly in the mitochondria and in the nucleus.</text>
</comment>
<accession>A0A061D8S2</accession>
<dbReference type="GO" id="GO:0005634">
    <property type="term" value="C:nucleus"/>
    <property type="evidence" value="ECO:0007669"/>
    <property type="project" value="UniProtKB-SubCell"/>
</dbReference>
<keyword evidence="3 10" id="KW-0489">Methyltransferase</keyword>
<evidence type="ECO:0000256" key="5">
    <source>
        <dbReference type="ARBA" id="ARBA00022691"/>
    </source>
</evidence>
<dbReference type="STRING" id="5866.A0A061D8S2"/>
<evidence type="ECO:0000256" key="4">
    <source>
        <dbReference type="ARBA" id="ARBA00022679"/>
    </source>
</evidence>
<dbReference type="Gene3D" id="3.40.50.150">
    <property type="entry name" value="Vaccinia Virus protein VP39"/>
    <property type="match status" value="1"/>
</dbReference>
<feature type="binding site" evidence="10">
    <location>
        <position position="233"/>
    </location>
    <ligand>
        <name>S-adenosyl-L-methionine</name>
        <dbReference type="ChEBI" id="CHEBI:59789"/>
    </ligand>
</feature>
<dbReference type="PANTHER" id="PTHR23245:SF36">
    <property type="entry name" value="TRNA (GUANINE(37)-N1)-METHYLTRANSFERASE"/>
    <property type="match status" value="1"/>
</dbReference>
<dbReference type="Pfam" id="PF02475">
    <property type="entry name" value="TRM5-TYW2_MTfase"/>
    <property type="match status" value="1"/>
</dbReference>
<dbReference type="InterPro" id="IPR025792">
    <property type="entry name" value="tRNA_Gua_MeTrfase_euk"/>
</dbReference>
<keyword evidence="8 10" id="KW-0539">Nucleus</keyword>
<feature type="domain" description="SAM-dependent methyltransferase TRM5/TYW2-type" evidence="12">
    <location>
        <begin position="144"/>
        <end position="418"/>
    </location>
</feature>
<keyword evidence="5 10" id="KW-0949">S-adenosyl-L-methionine</keyword>
<evidence type="ECO:0000256" key="2">
    <source>
        <dbReference type="ARBA" id="ARBA00022490"/>
    </source>
</evidence>
<feature type="binding site" evidence="10">
    <location>
        <position position="336"/>
    </location>
    <ligand>
        <name>S-adenosyl-L-methionine</name>
        <dbReference type="ChEBI" id="CHEBI:59789"/>
    </ligand>
</feature>
<dbReference type="InterPro" id="IPR030382">
    <property type="entry name" value="MeTrfase_TRM5/TYW2"/>
</dbReference>
<dbReference type="SUPFAM" id="SSF53335">
    <property type="entry name" value="S-adenosyl-L-methionine-dependent methyltransferases"/>
    <property type="match status" value="1"/>
</dbReference>
<evidence type="ECO:0000256" key="7">
    <source>
        <dbReference type="ARBA" id="ARBA00023128"/>
    </source>
</evidence>
<dbReference type="AlphaFoldDB" id="A0A061D8S2"/>
<feature type="region of interest" description="Disordered" evidence="11">
    <location>
        <begin position="1"/>
        <end position="31"/>
    </location>
</feature>
<dbReference type="EC" id="2.1.1.228" evidence="10"/>
<evidence type="ECO:0000256" key="8">
    <source>
        <dbReference type="ARBA" id="ARBA00023242"/>
    </source>
</evidence>
<dbReference type="InterPro" id="IPR056744">
    <property type="entry name" value="TRM5/TYW2-like_N"/>
</dbReference>
<keyword evidence="2 10" id="KW-0963">Cytoplasm</keyword>
<dbReference type="GeneID" id="24564893"/>
<keyword evidence="7 10" id="KW-0496">Mitochondrion</keyword>
<dbReference type="Proteomes" id="UP000033188">
    <property type="component" value="Chromosome 3"/>
</dbReference>
<keyword evidence="4 10" id="KW-0808">Transferase</keyword>
<dbReference type="RefSeq" id="XP_012768538.1">
    <property type="nucleotide sequence ID" value="XM_012913084.1"/>
</dbReference>
<feature type="binding site" evidence="10">
    <location>
        <begin position="271"/>
        <end position="272"/>
    </location>
    <ligand>
        <name>S-adenosyl-L-methionine</name>
        <dbReference type="ChEBI" id="CHEBI:59789"/>
    </ligand>
</feature>
<evidence type="ECO:0000259" key="12">
    <source>
        <dbReference type="PROSITE" id="PS51684"/>
    </source>
</evidence>